<name>A0A916WSM2_9SPHN</name>
<dbReference type="AlphaFoldDB" id="A0A916WSM2"/>
<dbReference type="EMBL" id="BMIH01000002">
    <property type="protein sequence ID" value="GGB26848.1"/>
    <property type="molecule type" value="Genomic_DNA"/>
</dbReference>
<sequence length="73" mass="7392">MSAPSILAQQLALAALDTAATESEAINGLIVGAAIILTKRFGGEVASAMLLEMAIEAHVSLSSAGMTAEPTRH</sequence>
<evidence type="ECO:0000313" key="2">
    <source>
        <dbReference type="Proteomes" id="UP000623067"/>
    </source>
</evidence>
<dbReference type="Proteomes" id="UP000623067">
    <property type="component" value="Unassembled WGS sequence"/>
</dbReference>
<reference evidence="1" key="1">
    <citation type="journal article" date="2014" name="Int. J. Syst. Evol. Microbiol.">
        <title>Complete genome sequence of Corynebacterium casei LMG S-19264T (=DSM 44701T), isolated from a smear-ripened cheese.</title>
        <authorList>
            <consortium name="US DOE Joint Genome Institute (JGI-PGF)"/>
            <person name="Walter F."/>
            <person name="Albersmeier A."/>
            <person name="Kalinowski J."/>
            <person name="Ruckert C."/>
        </authorList>
    </citation>
    <scope>NUCLEOTIDE SEQUENCE</scope>
    <source>
        <strain evidence="1">CGMCC 1.15330</strain>
    </source>
</reference>
<accession>A0A916WSM2</accession>
<comment type="caution">
    <text evidence="1">The sequence shown here is derived from an EMBL/GenBank/DDBJ whole genome shotgun (WGS) entry which is preliminary data.</text>
</comment>
<keyword evidence="2" id="KW-1185">Reference proteome</keyword>
<gene>
    <name evidence="1" type="ORF">GCM10011380_15510</name>
</gene>
<proteinExistence type="predicted"/>
<dbReference type="RefSeq" id="WP_188658174.1">
    <property type="nucleotide sequence ID" value="NZ_BMIH01000002.1"/>
</dbReference>
<organism evidence="1 2">
    <name type="scientific">Sphingomonas metalli</name>
    <dbReference type="NCBI Taxonomy" id="1779358"/>
    <lineage>
        <taxon>Bacteria</taxon>
        <taxon>Pseudomonadati</taxon>
        <taxon>Pseudomonadota</taxon>
        <taxon>Alphaproteobacteria</taxon>
        <taxon>Sphingomonadales</taxon>
        <taxon>Sphingomonadaceae</taxon>
        <taxon>Sphingomonas</taxon>
    </lineage>
</organism>
<protein>
    <submittedName>
        <fullName evidence="1">Uncharacterized protein</fullName>
    </submittedName>
</protein>
<evidence type="ECO:0000313" key="1">
    <source>
        <dbReference type="EMBL" id="GGB26848.1"/>
    </source>
</evidence>
<reference evidence="1" key="2">
    <citation type="submission" date="2020-09" db="EMBL/GenBank/DDBJ databases">
        <authorList>
            <person name="Sun Q."/>
            <person name="Zhou Y."/>
        </authorList>
    </citation>
    <scope>NUCLEOTIDE SEQUENCE</scope>
    <source>
        <strain evidence="1">CGMCC 1.15330</strain>
    </source>
</reference>